<evidence type="ECO:0000256" key="5">
    <source>
        <dbReference type="ARBA" id="ARBA00022679"/>
    </source>
</evidence>
<dbReference type="FunFam" id="3.10.129.110:FF:000001">
    <property type="entry name" value="Sterigmatocystin biosynthesis polyketide synthase"/>
    <property type="match status" value="1"/>
</dbReference>
<dbReference type="Gene3D" id="3.40.47.10">
    <property type="match status" value="1"/>
</dbReference>
<dbReference type="InterPro" id="IPR016036">
    <property type="entry name" value="Malonyl_transacylase_ACP-bd"/>
</dbReference>
<dbReference type="Pfam" id="PF16073">
    <property type="entry name" value="SAT"/>
    <property type="match status" value="1"/>
</dbReference>
<evidence type="ECO:0000256" key="4">
    <source>
        <dbReference type="ARBA" id="ARBA00022553"/>
    </source>
</evidence>
<dbReference type="Pfam" id="PF14765">
    <property type="entry name" value="PS-DH"/>
    <property type="match status" value="1"/>
</dbReference>
<reference evidence="12" key="1">
    <citation type="submission" date="2023-06" db="EMBL/GenBank/DDBJ databases">
        <title>Draft genome of Marssonina rosae.</title>
        <authorList>
            <person name="Cheng Q."/>
        </authorList>
    </citation>
    <scope>NUCLEOTIDE SEQUENCE</scope>
    <source>
        <strain evidence="12">R4</strain>
    </source>
</reference>
<evidence type="ECO:0000313" key="13">
    <source>
        <dbReference type="Proteomes" id="UP001285354"/>
    </source>
</evidence>
<sequence>MDVILFGDQTADPKTFLTKVLRRKGSPLLHSFLEQVQVALQDEISSLPSSSRRDLPPFSNVAELVERYYNAERYSIAMESTLTCLAQLSHFIGYYEEYPLEYPSSSTEILGICTGLLSASAVASSSSLSSLIPLAVQTVRIAFRLGSRVSTVANQLETPTDQSQTWSTIVVGISRDEAEVAISEFNTSHGLSNSKCLYISAVGSMSVTISGAPSVRSKLFDRSVPFQTLQRRDIPIRGPYHAAHLYTKSDVGKIIDADIALRLEQYAAVYRVTGMSSSRSEGSTLELFRQSVLEVLAHQVEWDARVKACVAAVRSSSASEVRVLAMGPTALSNSLVSALKVGGGLNILLQDSVSWLSQNRLPKSPNGDLRNSKIAIIGMAGRFPNAADHEAFWKLLEQGLDVHREIPADRFDAQAHLDSTGKGKNKSHTPYGCFIDSPGLFDPRFFNMSPREATQTDPMQRLALSTAYESMEQAGFVRDSTPTTMAHRVATFYGQTSDDWREINAAQDVDTYFITGGVRAFGPGRINYHFGFSGPSFSVDTACSSSFAAIQLACTSLRAGECDTVFTGGMNVLTNPDIFSGLSKGQFLSKTGSCKTYDAGADGYCRGDGVVTLILKRLDDAIGENDPILGVINGIATNHSAEAVSITHPHAGAQKFLFQKVMDEAEVDVRDVKYVEMHGTGTQAGDGVEMDSVSSVFAPPTASKKKRRADQPLFVGSVKSNIGHGEAVSGACALVKVLLMFQKNLIPPHCGIKTKINPAFPSDLKERNLQIAMKSTPFTRPAKSSRYVFVNNFSAAGGNTALLLEDAPRKAPLSVDPRSSQIVVITAKSLSSFKQNARRLLAWASDKTDSSLPSLAYTTTARRNHYQYRLAFEAKSMRHVRDTLIPLVDAARTPISSSKKQTVAFSFTGQGSHYLGMGKKLLQDVPQFRSDIEDYNSIALAHDLPSFIGLIDGDIEDVASVSPVVTQLAIVSIEMALAALWKSWGVTPSTVIGHSLGEYAALQVAGVISVLDAILLVGRRAQLLVSSCAVGSHGMLAVRASLSSVERLISHIPVEKACINSPEDLVFSGTVDRIEQLRETLTNAGLKATKLNVPYAFHSAQVDPILEDFKTFAKTIVFNQPQIPVISTYLGSVVSGSEVFGAEYLAQHCRQSVKFLDGLNSALHNGTVASDTAWIEVGPHPVCSNMIKSIVGKDVTAVPSLNRNDDPWKTLSNSLSVLFNMGVRIDWMDYHHIFSQCHEVLTLPTYAYDDKNYWIDYVGNWTLTKGDKVPKELVKPSFSTTSIQKITHEKIDTDSALIVAESDLAEPLLRAVIEGHQVNGAGLCPSTLLADMAMTLCDYAFRIAKPEAPKPHVNIMNMENHKPLILDITKSSSSQVVQVEAKLDFVKGQGVMHFRSVGPDGKLTDHSRCDINYEDSATWTKEWERQKFLVQSRVDVLKSGGKGVHTVQRGLAYKLFSALVTYDDKFRGMEEVILNSAALEATSAVSFQASSKDGKFFMSPYFIDSVCHITGFIMNANDAIDSKKQVYISHGWETLRFAKPLEAEKKYRSYCRMQPVAGGGKMVAGDVYVFEGDDIIGVAGGVRFQCVPRALLDTLLSPAKAKGASARPTATSVSQVKQQNTTQTSIKTRMSTTASKQAPARKIEVTKMTKASKKLEIQVTSNLVARALRIIADEVGCELSELADELSLSDLGVDSLMSLSISGRFREDLELDFSSSVFNDLPTIASLKSHLRQFESAEDYAVSSGLSTPDMISTGSMTSDSEYSDNEAMVEELNEQDGTDESDLIHTIRSTIAEEMGVELEEITGNTDLATMGMDSLMSLSILGALREKTGLSMNSDLLVSNTSIDMIESSLGLRKVKTRVATLALNSTASLPAPIPLPIPTPRADRFMTATYPPASSILLQGNPKTAKHTLFLLPDGSGSATSYAPIPDIAASDLLVYGLNCPFMKTPEDFTIGVPAVCQIYMAEIQRRQPHGPYKLGGWSAGGVLAYEMTRQLIRKGETVERLLLIDSPCPVKLEALPSSFHRYCDRIGLLGKPGAKIPEWLLPHFASAVRELTNYSDSLGDAKGIDVSKMPPTTAIWARDGIVHLDSDPKPDWDPAVPMPNSMEWLTCDRANLGPNGWDQLLGAGNIECASTAGNHFSMMREPVTGELAALMKAALKL</sequence>
<dbReference type="InterPro" id="IPR016035">
    <property type="entry name" value="Acyl_Trfase/lysoPLipase"/>
</dbReference>
<dbReference type="InterPro" id="IPR001031">
    <property type="entry name" value="Thioesterase"/>
</dbReference>
<dbReference type="Pfam" id="PF02801">
    <property type="entry name" value="Ketoacyl-synt_C"/>
    <property type="match status" value="1"/>
</dbReference>
<dbReference type="InterPro" id="IPR014031">
    <property type="entry name" value="Ketoacyl_synth_C"/>
</dbReference>
<evidence type="ECO:0000313" key="12">
    <source>
        <dbReference type="EMBL" id="KAK2629894.1"/>
    </source>
</evidence>
<feature type="domain" description="Carrier" evidence="9">
    <location>
        <begin position="1779"/>
        <end position="1856"/>
    </location>
</feature>
<dbReference type="Pfam" id="PF00109">
    <property type="entry name" value="ketoacyl-synt"/>
    <property type="match status" value="1"/>
</dbReference>
<dbReference type="InterPro" id="IPR001227">
    <property type="entry name" value="Ac_transferase_dom_sf"/>
</dbReference>
<dbReference type="InterPro" id="IPR014030">
    <property type="entry name" value="Ketoacyl_synth_N"/>
</dbReference>
<feature type="compositionally biased region" description="Polar residues" evidence="8">
    <location>
        <begin position="1608"/>
        <end position="1636"/>
    </location>
</feature>
<name>A0AAD9T6Y1_9HELO</name>
<evidence type="ECO:0000256" key="6">
    <source>
        <dbReference type="ARBA" id="ARBA00022737"/>
    </source>
</evidence>
<protein>
    <recommendedName>
        <fullName evidence="14">Polyketide synthase</fullName>
    </recommendedName>
</protein>
<dbReference type="GO" id="GO:0006633">
    <property type="term" value="P:fatty acid biosynthetic process"/>
    <property type="evidence" value="ECO:0007669"/>
    <property type="project" value="InterPro"/>
</dbReference>
<evidence type="ECO:0000256" key="3">
    <source>
        <dbReference type="ARBA" id="ARBA00022490"/>
    </source>
</evidence>
<dbReference type="PANTHER" id="PTHR43775:SF37">
    <property type="entry name" value="SI:DKEY-61P9.11"/>
    <property type="match status" value="1"/>
</dbReference>
<dbReference type="GO" id="GO:0044550">
    <property type="term" value="P:secondary metabolite biosynthetic process"/>
    <property type="evidence" value="ECO:0007669"/>
    <property type="project" value="UniProtKB-ARBA"/>
</dbReference>
<feature type="active site" description="Proton donor; for dehydratase activity" evidence="7">
    <location>
        <position position="1504"/>
    </location>
</feature>
<evidence type="ECO:0000256" key="1">
    <source>
        <dbReference type="ARBA" id="ARBA00004496"/>
    </source>
</evidence>
<dbReference type="Gene3D" id="3.30.70.3290">
    <property type="match status" value="1"/>
</dbReference>
<dbReference type="InterPro" id="IPR032088">
    <property type="entry name" value="SAT"/>
</dbReference>
<dbReference type="SMART" id="SM00823">
    <property type="entry name" value="PKS_PP"/>
    <property type="match status" value="2"/>
</dbReference>
<dbReference type="EMBL" id="JAUBYV010000001">
    <property type="protein sequence ID" value="KAK2629894.1"/>
    <property type="molecule type" value="Genomic_DNA"/>
</dbReference>
<evidence type="ECO:0000256" key="7">
    <source>
        <dbReference type="PROSITE-ProRule" id="PRU01363"/>
    </source>
</evidence>
<comment type="caution">
    <text evidence="12">The sequence shown here is derived from an EMBL/GenBank/DDBJ whole genome shotgun (WGS) entry which is preliminary data.</text>
</comment>
<evidence type="ECO:0000259" key="10">
    <source>
        <dbReference type="PROSITE" id="PS52004"/>
    </source>
</evidence>
<dbReference type="Proteomes" id="UP001285354">
    <property type="component" value="Unassembled WGS sequence"/>
</dbReference>
<dbReference type="InterPro" id="IPR020806">
    <property type="entry name" value="PKS_PP-bd"/>
</dbReference>
<dbReference type="InterPro" id="IPR036736">
    <property type="entry name" value="ACP-like_sf"/>
</dbReference>
<dbReference type="InterPro" id="IPR050091">
    <property type="entry name" value="PKS_NRPS_Biosynth_Enz"/>
</dbReference>
<keyword evidence="2" id="KW-0596">Phosphopantetheine</keyword>
<dbReference type="InterPro" id="IPR042104">
    <property type="entry name" value="PKS_dehydratase_sf"/>
</dbReference>
<dbReference type="InterPro" id="IPR029058">
    <property type="entry name" value="AB_hydrolase_fold"/>
</dbReference>
<dbReference type="SUPFAM" id="SSF52151">
    <property type="entry name" value="FabD/lysophospholipase-like"/>
    <property type="match status" value="1"/>
</dbReference>
<dbReference type="Gene3D" id="3.40.366.10">
    <property type="entry name" value="Malonyl-Coenzyme A Acyl Carrier Protein, domain 2"/>
    <property type="match status" value="2"/>
</dbReference>
<evidence type="ECO:0008006" key="14">
    <source>
        <dbReference type="Google" id="ProtNLM"/>
    </source>
</evidence>
<feature type="domain" description="Carrier" evidence="9">
    <location>
        <begin position="1658"/>
        <end position="1735"/>
    </location>
</feature>
<feature type="region of interest" description="Disordered" evidence="8">
    <location>
        <begin position="1607"/>
        <end position="1640"/>
    </location>
</feature>
<dbReference type="Gene3D" id="3.10.129.110">
    <property type="entry name" value="Polyketide synthase dehydratase"/>
    <property type="match status" value="1"/>
</dbReference>
<dbReference type="InterPro" id="IPR054514">
    <property type="entry name" value="RhiE-like_linker"/>
</dbReference>
<evidence type="ECO:0000259" key="9">
    <source>
        <dbReference type="PROSITE" id="PS50075"/>
    </source>
</evidence>
<proteinExistence type="predicted"/>
<dbReference type="FunFam" id="3.40.366.10:FF:000002">
    <property type="entry name" value="Probable polyketide synthase 2"/>
    <property type="match status" value="1"/>
</dbReference>
<dbReference type="SMART" id="SM00825">
    <property type="entry name" value="PKS_KS"/>
    <property type="match status" value="1"/>
</dbReference>
<feature type="domain" description="Ketosynthase family 3 (KS3)" evidence="10">
    <location>
        <begin position="371"/>
        <end position="806"/>
    </location>
</feature>
<evidence type="ECO:0000256" key="8">
    <source>
        <dbReference type="SAM" id="MobiDB-lite"/>
    </source>
</evidence>
<dbReference type="PROSITE" id="PS50075">
    <property type="entry name" value="CARRIER"/>
    <property type="match status" value="2"/>
</dbReference>
<gene>
    <name evidence="12" type="ORF">QTJ16_000714</name>
</gene>
<dbReference type="Gene3D" id="3.40.50.1820">
    <property type="entry name" value="alpha/beta hydrolase"/>
    <property type="match status" value="1"/>
</dbReference>
<dbReference type="PROSITE" id="PS00606">
    <property type="entry name" value="KS3_1"/>
    <property type="match status" value="1"/>
</dbReference>
<dbReference type="InterPro" id="IPR049900">
    <property type="entry name" value="PKS_mFAS_DH"/>
</dbReference>
<dbReference type="SMART" id="SM00827">
    <property type="entry name" value="PKS_AT"/>
    <property type="match status" value="1"/>
</dbReference>
<dbReference type="Pfam" id="PF00550">
    <property type="entry name" value="PP-binding"/>
    <property type="match status" value="2"/>
</dbReference>
<dbReference type="InterPro" id="IPR014043">
    <property type="entry name" value="Acyl_transferase_dom"/>
</dbReference>
<dbReference type="Gene3D" id="1.10.1200.10">
    <property type="entry name" value="ACP-like"/>
    <property type="match status" value="2"/>
</dbReference>
<dbReference type="InterPro" id="IPR020841">
    <property type="entry name" value="PKS_Beta-ketoAc_synthase_dom"/>
</dbReference>
<organism evidence="12 13">
    <name type="scientific">Diplocarpon rosae</name>
    <dbReference type="NCBI Taxonomy" id="946125"/>
    <lineage>
        <taxon>Eukaryota</taxon>
        <taxon>Fungi</taxon>
        <taxon>Dikarya</taxon>
        <taxon>Ascomycota</taxon>
        <taxon>Pezizomycotina</taxon>
        <taxon>Leotiomycetes</taxon>
        <taxon>Helotiales</taxon>
        <taxon>Drepanopezizaceae</taxon>
        <taxon>Diplocarpon</taxon>
    </lineage>
</organism>
<evidence type="ECO:0000256" key="2">
    <source>
        <dbReference type="ARBA" id="ARBA00022450"/>
    </source>
</evidence>
<dbReference type="SUPFAM" id="SSF53474">
    <property type="entry name" value="alpha/beta-Hydrolases"/>
    <property type="match status" value="1"/>
</dbReference>
<accession>A0AAD9T6Y1</accession>
<evidence type="ECO:0000259" key="11">
    <source>
        <dbReference type="PROSITE" id="PS52019"/>
    </source>
</evidence>
<dbReference type="InterPro" id="IPR030918">
    <property type="entry name" value="PT_fungal_PKS"/>
</dbReference>
<dbReference type="Pfam" id="PF22336">
    <property type="entry name" value="RhiE-like_linker"/>
    <property type="match status" value="1"/>
</dbReference>
<dbReference type="Pfam" id="PF00975">
    <property type="entry name" value="Thioesterase"/>
    <property type="match status" value="1"/>
</dbReference>
<dbReference type="NCBIfam" id="TIGR04532">
    <property type="entry name" value="PT_fungal_PKS"/>
    <property type="match status" value="1"/>
</dbReference>
<comment type="subcellular location">
    <subcellularLocation>
        <location evidence="1">Cytoplasm</location>
    </subcellularLocation>
</comment>
<dbReference type="PANTHER" id="PTHR43775">
    <property type="entry name" value="FATTY ACID SYNTHASE"/>
    <property type="match status" value="1"/>
</dbReference>
<feature type="region of interest" description="C-terminal hotdog fold" evidence="7">
    <location>
        <begin position="1444"/>
        <end position="1593"/>
    </location>
</feature>
<dbReference type="GO" id="GO:0004312">
    <property type="term" value="F:fatty acid synthase activity"/>
    <property type="evidence" value="ECO:0007669"/>
    <property type="project" value="TreeGrafter"/>
</dbReference>
<dbReference type="InterPro" id="IPR016039">
    <property type="entry name" value="Thiolase-like"/>
</dbReference>
<keyword evidence="4" id="KW-0597">Phosphoprotein</keyword>
<keyword evidence="13" id="KW-1185">Reference proteome</keyword>
<keyword evidence="6" id="KW-0677">Repeat</keyword>
<dbReference type="InterPro" id="IPR018201">
    <property type="entry name" value="Ketoacyl_synth_AS"/>
</dbReference>
<feature type="domain" description="PKS/mFAS DH" evidence="11">
    <location>
        <begin position="1284"/>
        <end position="1593"/>
    </location>
</feature>
<keyword evidence="3" id="KW-0963">Cytoplasm</keyword>
<dbReference type="CDD" id="cd00833">
    <property type="entry name" value="PKS"/>
    <property type="match status" value="1"/>
</dbReference>
<dbReference type="InterPro" id="IPR049551">
    <property type="entry name" value="PKS_DH_C"/>
</dbReference>
<dbReference type="FunFam" id="1.10.1200.10:FF:000011">
    <property type="entry name" value="Sterigmatocystin biosynthesis polyketide synthase"/>
    <property type="match status" value="1"/>
</dbReference>
<dbReference type="GO" id="GO:0005737">
    <property type="term" value="C:cytoplasm"/>
    <property type="evidence" value="ECO:0007669"/>
    <property type="project" value="UniProtKB-SubCell"/>
</dbReference>
<dbReference type="Pfam" id="PF00698">
    <property type="entry name" value="Acyl_transf_1"/>
    <property type="match status" value="1"/>
</dbReference>
<dbReference type="SUPFAM" id="SSF47336">
    <property type="entry name" value="ACP-like"/>
    <property type="match status" value="2"/>
</dbReference>
<dbReference type="GO" id="GO:0031177">
    <property type="term" value="F:phosphopantetheine binding"/>
    <property type="evidence" value="ECO:0007669"/>
    <property type="project" value="InterPro"/>
</dbReference>
<feature type="active site" description="Proton acceptor; for dehydratase activity" evidence="7">
    <location>
        <position position="1316"/>
    </location>
</feature>
<dbReference type="PROSITE" id="PS52004">
    <property type="entry name" value="KS3_2"/>
    <property type="match status" value="1"/>
</dbReference>
<dbReference type="InterPro" id="IPR009081">
    <property type="entry name" value="PP-bd_ACP"/>
</dbReference>
<dbReference type="SUPFAM" id="SSF53901">
    <property type="entry name" value="Thiolase-like"/>
    <property type="match status" value="1"/>
</dbReference>
<feature type="region of interest" description="N-terminal hotdog fold" evidence="7">
    <location>
        <begin position="1284"/>
        <end position="1418"/>
    </location>
</feature>
<dbReference type="PROSITE" id="PS52019">
    <property type="entry name" value="PKS_MFAS_DH"/>
    <property type="match status" value="1"/>
</dbReference>
<dbReference type="GO" id="GO:0004315">
    <property type="term" value="F:3-oxoacyl-[acyl-carrier-protein] synthase activity"/>
    <property type="evidence" value="ECO:0007669"/>
    <property type="project" value="InterPro"/>
</dbReference>
<keyword evidence="5" id="KW-0808">Transferase</keyword>
<dbReference type="SUPFAM" id="SSF55048">
    <property type="entry name" value="Probable ACP-binding domain of malonyl-CoA ACP transacylase"/>
    <property type="match status" value="1"/>
</dbReference>